<dbReference type="Gene3D" id="1.10.287.130">
    <property type="match status" value="1"/>
</dbReference>
<dbReference type="InterPro" id="IPR050351">
    <property type="entry name" value="BphY/WalK/GraS-like"/>
</dbReference>
<dbReference type="AlphaFoldDB" id="A0A9X1PIQ6"/>
<comment type="catalytic activity">
    <reaction evidence="1">
        <text>ATP + protein L-histidine = ADP + protein N-phospho-L-histidine.</text>
        <dbReference type="EC" id="2.7.13.3"/>
    </reaction>
</comment>
<keyword evidence="4" id="KW-0808">Transferase</keyword>
<dbReference type="Gene3D" id="3.30.565.10">
    <property type="entry name" value="Histidine kinase-like ATPase, C-terminal domain"/>
    <property type="match status" value="1"/>
</dbReference>
<protein>
    <recommendedName>
        <fullName evidence="2">histidine kinase</fullName>
        <ecNumber evidence="2">2.7.13.3</ecNumber>
    </recommendedName>
</protein>
<dbReference type="Pfam" id="PF14361">
    <property type="entry name" value="RsbRD_N"/>
    <property type="match status" value="1"/>
</dbReference>
<keyword evidence="3" id="KW-0597">Phosphoprotein</keyword>
<feature type="region of interest" description="Disordered" evidence="7">
    <location>
        <begin position="336"/>
        <end position="363"/>
    </location>
</feature>
<dbReference type="PANTHER" id="PTHR45453">
    <property type="entry name" value="PHOSPHATE REGULON SENSOR PROTEIN PHOR"/>
    <property type="match status" value="1"/>
</dbReference>
<reference evidence="9" key="1">
    <citation type="submission" date="2021-12" db="EMBL/GenBank/DDBJ databases">
        <title>Novel species in genus Dyadobacter.</title>
        <authorList>
            <person name="Ma C."/>
        </authorList>
    </citation>
    <scope>NUCLEOTIDE SEQUENCE</scope>
    <source>
        <strain evidence="9">LJ419</strain>
    </source>
</reference>
<dbReference type="EC" id="2.7.13.3" evidence="2"/>
<dbReference type="PROSITE" id="PS50109">
    <property type="entry name" value="HIS_KIN"/>
    <property type="match status" value="1"/>
</dbReference>
<evidence type="ECO:0000256" key="5">
    <source>
        <dbReference type="ARBA" id="ARBA00022777"/>
    </source>
</evidence>
<dbReference type="GO" id="GO:0000155">
    <property type="term" value="F:phosphorelay sensor kinase activity"/>
    <property type="evidence" value="ECO:0007669"/>
    <property type="project" value="InterPro"/>
</dbReference>
<dbReference type="Proteomes" id="UP001139000">
    <property type="component" value="Unassembled WGS sequence"/>
</dbReference>
<dbReference type="SMART" id="SM00388">
    <property type="entry name" value="HisKA"/>
    <property type="match status" value="1"/>
</dbReference>
<dbReference type="GO" id="GO:0004721">
    <property type="term" value="F:phosphoprotein phosphatase activity"/>
    <property type="evidence" value="ECO:0007669"/>
    <property type="project" value="TreeGrafter"/>
</dbReference>
<dbReference type="InterPro" id="IPR005467">
    <property type="entry name" value="His_kinase_dom"/>
</dbReference>
<dbReference type="EMBL" id="JAJTTC010000001">
    <property type="protein sequence ID" value="MCF0060704.1"/>
    <property type="molecule type" value="Genomic_DNA"/>
</dbReference>
<dbReference type="GO" id="GO:0005886">
    <property type="term" value="C:plasma membrane"/>
    <property type="evidence" value="ECO:0007669"/>
    <property type="project" value="TreeGrafter"/>
</dbReference>
<dbReference type="InterPro" id="IPR036097">
    <property type="entry name" value="HisK_dim/P_sf"/>
</dbReference>
<dbReference type="SMART" id="SM00387">
    <property type="entry name" value="HATPase_c"/>
    <property type="match status" value="1"/>
</dbReference>
<dbReference type="InterPro" id="IPR036890">
    <property type="entry name" value="HATPase_C_sf"/>
</dbReference>
<comment type="caution">
    <text evidence="9">The sequence shown here is derived from an EMBL/GenBank/DDBJ whole genome shotgun (WGS) entry which is preliminary data.</text>
</comment>
<dbReference type="Pfam" id="PF02518">
    <property type="entry name" value="HATPase_c"/>
    <property type="match status" value="1"/>
</dbReference>
<dbReference type="PRINTS" id="PR00344">
    <property type="entry name" value="BCTRLSENSOR"/>
</dbReference>
<dbReference type="InterPro" id="IPR003661">
    <property type="entry name" value="HisK_dim/P_dom"/>
</dbReference>
<dbReference type="SUPFAM" id="SSF55874">
    <property type="entry name" value="ATPase domain of HSP90 chaperone/DNA topoisomerase II/histidine kinase"/>
    <property type="match status" value="1"/>
</dbReference>
<evidence type="ECO:0000256" key="6">
    <source>
        <dbReference type="ARBA" id="ARBA00023012"/>
    </source>
</evidence>
<dbReference type="PANTHER" id="PTHR45453:SF1">
    <property type="entry name" value="PHOSPHATE REGULON SENSOR PROTEIN PHOR"/>
    <property type="match status" value="1"/>
</dbReference>
<accession>A0A9X1PIQ6</accession>
<keyword evidence="6" id="KW-0902">Two-component regulatory system</keyword>
<dbReference type="CDD" id="cd00075">
    <property type="entry name" value="HATPase"/>
    <property type="match status" value="1"/>
</dbReference>
<evidence type="ECO:0000256" key="2">
    <source>
        <dbReference type="ARBA" id="ARBA00012438"/>
    </source>
</evidence>
<evidence type="ECO:0000256" key="3">
    <source>
        <dbReference type="ARBA" id="ARBA00022553"/>
    </source>
</evidence>
<evidence type="ECO:0000256" key="7">
    <source>
        <dbReference type="SAM" id="MobiDB-lite"/>
    </source>
</evidence>
<evidence type="ECO:0000313" key="9">
    <source>
        <dbReference type="EMBL" id="MCF0060704.1"/>
    </source>
</evidence>
<keyword evidence="5 9" id="KW-0418">Kinase</keyword>
<feature type="domain" description="Histidine kinase" evidence="8">
    <location>
        <begin position="171"/>
        <end position="414"/>
    </location>
</feature>
<gene>
    <name evidence="9" type="ORF">LXM26_04315</name>
</gene>
<dbReference type="InterPro" id="IPR004358">
    <property type="entry name" value="Sig_transdc_His_kin-like_C"/>
</dbReference>
<keyword evidence="10" id="KW-1185">Reference proteome</keyword>
<evidence type="ECO:0000256" key="4">
    <source>
        <dbReference type="ARBA" id="ARBA00022679"/>
    </source>
</evidence>
<dbReference type="InterPro" id="IPR003594">
    <property type="entry name" value="HATPase_dom"/>
</dbReference>
<organism evidence="9 10">
    <name type="scientific">Dyadobacter chenwenxiniae</name>
    <dbReference type="NCBI Taxonomy" id="2906456"/>
    <lineage>
        <taxon>Bacteria</taxon>
        <taxon>Pseudomonadati</taxon>
        <taxon>Bacteroidota</taxon>
        <taxon>Cytophagia</taxon>
        <taxon>Cytophagales</taxon>
        <taxon>Spirosomataceae</taxon>
        <taxon>Dyadobacter</taxon>
    </lineage>
</organism>
<proteinExistence type="predicted"/>
<dbReference type="SUPFAM" id="SSF47384">
    <property type="entry name" value="Homodimeric domain of signal transducing histidine kinase"/>
    <property type="match status" value="1"/>
</dbReference>
<evidence type="ECO:0000313" key="10">
    <source>
        <dbReference type="Proteomes" id="UP001139000"/>
    </source>
</evidence>
<dbReference type="RefSeq" id="WP_234606267.1">
    <property type="nucleotide sequence ID" value="NZ_CP094997.1"/>
</dbReference>
<evidence type="ECO:0000256" key="1">
    <source>
        <dbReference type="ARBA" id="ARBA00000085"/>
    </source>
</evidence>
<dbReference type="InterPro" id="IPR025751">
    <property type="entry name" value="RsbRD_N_dom"/>
</dbReference>
<evidence type="ECO:0000259" key="8">
    <source>
        <dbReference type="PROSITE" id="PS50109"/>
    </source>
</evidence>
<dbReference type="GO" id="GO:0016036">
    <property type="term" value="P:cellular response to phosphate starvation"/>
    <property type="evidence" value="ECO:0007669"/>
    <property type="project" value="TreeGrafter"/>
</dbReference>
<name>A0A9X1PIQ6_9BACT</name>
<sequence length="414" mass="46966">MSDIIRHLQMQRESILNKWRSTCAEDLVMLSKTSFSREEFNDQVPAILNILNQRLAKLPEESEVVIVAQEHGLHRWQRGYSLPELLVELELLFNILMETINQFHKEQDISADVLLEVYQHVLCVSQEASRGSVLYYDELRQTNAAEQVNATRKALHQLEELGEKRNKHLRETTHDLRSGFSTLFGVSHLLELPGSEKERTELFAMLNRNLGSIRDMLVQLSDFSRIEAGQETLEIKEFDVADLLRKSVAAARPFADHRSLDLRGEGPEKLKVKSDPVKIQRILQNLLMNALKYTVEGGIYISWAQENDTRWILSIQDTGPGFPASSPSGLLAEQLKPLSQQGSSHRKGGKSEYPMDQPPSTETIKNDIASQMKESEGLGLFIVKKLCELLKASMDIESSPGQGTLVRIRFVSYQ</sequence>